<organism evidence="3 4">
    <name type="scientific">Fusarium longipes</name>
    <dbReference type="NCBI Taxonomy" id="694270"/>
    <lineage>
        <taxon>Eukaryota</taxon>
        <taxon>Fungi</taxon>
        <taxon>Dikarya</taxon>
        <taxon>Ascomycota</taxon>
        <taxon>Pezizomycotina</taxon>
        <taxon>Sordariomycetes</taxon>
        <taxon>Hypocreomycetidae</taxon>
        <taxon>Hypocreales</taxon>
        <taxon>Nectriaceae</taxon>
        <taxon>Fusarium</taxon>
    </lineage>
</organism>
<reference evidence="3 4" key="1">
    <citation type="journal article" date="2018" name="PLoS Pathog.">
        <title>Evolution of structural diversity of trichothecenes, a family of toxins produced by plant pathogenic and entomopathogenic fungi.</title>
        <authorList>
            <person name="Proctor R.H."/>
            <person name="McCormick S.P."/>
            <person name="Kim H.S."/>
            <person name="Cardoza R.E."/>
            <person name="Stanley A.M."/>
            <person name="Lindo L."/>
            <person name="Kelly A."/>
            <person name="Brown D.W."/>
            <person name="Lee T."/>
            <person name="Vaughan M.M."/>
            <person name="Alexander N.J."/>
            <person name="Busman M."/>
            <person name="Gutierrez S."/>
        </authorList>
    </citation>
    <scope>NUCLEOTIDE SEQUENCE [LARGE SCALE GENOMIC DNA]</scope>
    <source>
        <strain evidence="3 4">NRRL 20695</strain>
    </source>
</reference>
<proteinExistence type="predicted"/>
<evidence type="ECO:0000313" key="4">
    <source>
        <dbReference type="Proteomes" id="UP000266234"/>
    </source>
</evidence>
<dbReference type="GO" id="GO:0006338">
    <property type="term" value="P:chromatin remodeling"/>
    <property type="evidence" value="ECO:0007669"/>
    <property type="project" value="UniProtKB-ARBA"/>
</dbReference>
<evidence type="ECO:0000256" key="1">
    <source>
        <dbReference type="ARBA" id="ARBA00011353"/>
    </source>
</evidence>
<evidence type="ECO:0000313" key="3">
    <source>
        <dbReference type="EMBL" id="RGP76669.1"/>
    </source>
</evidence>
<dbReference type="PROSITE" id="PS50013">
    <property type="entry name" value="CHROMO_2"/>
    <property type="match status" value="1"/>
</dbReference>
<accession>A0A395SX38</accession>
<dbReference type="InterPro" id="IPR000953">
    <property type="entry name" value="Chromo/chromo_shadow_dom"/>
</dbReference>
<dbReference type="EMBL" id="PXOG01000111">
    <property type="protein sequence ID" value="RGP76669.1"/>
    <property type="molecule type" value="Genomic_DNA"/>
</dbReference>
<dbReference type="Proteomes" id="UP000266234">
    <property type="component" value="Unassembled WGS sequence"/>
</dbReference>
<comment type="subunit">
    <text evidence="1">Component of the NuA4 histone acetyltransferase complex.</text>
</comment>
<dbReference type="SUPFAM" id="SSF54160">
    <property type="entry name" value="Chromo domain-like"/>
    <property type="match status" value="1"/>
</dbReference>
<dbReference type="Gene3D" id="2.40.50.40">
    <property type="match status" value="1"/>
</dbReference>
<sequence length="147" mass="17086">MATRNRTVYFYQPGQGPCTYIPFSDADDDDVRISSHCVDSINHTVDLMIVWPNGSKGQWFSEYDVQSVKPNKVYDYWRNLDGRFAATKLSKYHVFNISDEHGTYYHIQWTGYDENDGTWETKVKVKLICPRAVLNWEDGKKHAAPKV</sequence>
<protein>
    <recommendedName>
        <fullName evidence="2">Chromo domain-containing protein</fullName>
    </recommendedName>
</protein>
<evidence type="ECO:0000259" key="2">
    <source>
        <dbReference type="PROSITE" id="PS50013"/>
    </source>
</evidence>
<comment type="caution">
    <text evidence="3">The sequence shown here is derived from an EMBL/GenBank/DDBJ whole genome shotgun (WGS) entry which is preliminary data.</text>
</comment>
<name>A0A395SX38_9HYPO</name>
<dbReference type="AlphaFoldDB" id="A0A395SX38"/>
<gene>
    <name evidence="3" type="ORF">FLONG3_5109</name>
</gene>
<dbReference type="InterPro" id="IPR016197">
    <property type="entry name" value="Chromo-like_dom_sf"/>
</dbReference>
<feature type="domain" description="Chromo" evidence="2">
    <location>
        <begin position="84"/>
        <end position="147"/>
    </location>
</feature>
<dbReference type="OrthoDB" id="433924at2759"/>
<keyword evidence="4" id="KW-1185">Reference proteome</keyword>